<reference evidence="8" key="1">
    <citation type="submission" date="2021-04" db="EMBL/GenBank/DDBJ databases">
        <title>Genome based classification of Actinospica acidithermotolerans sp. nov., an actinobacterium isolated from an Indonesian hot spring.</title>
        <authorList>
            <person name="Kusuma A.B."/>
            <person name="Putra K.E."/>
            <person name="Nafisah S."/>
            <person name="Loh J."/>
            <person name="Nouioui I."/>
            <person name="Goodfellow M."/>
        </authorList>
    </citation>
    <scope>NUCLEOTIDE SEQUENCE</scope>
    <source>
        <strain evidence="8">CSCA 57</strain>
    </source>
</reference>
<dbReference type="CDD" id="cd16014">
    <property type="entry name" value="PLC"/>
    <property type="match status" value="1"/>
</dbReference>
<dbReference type="PROSITE" id="PS51318">
    <property type="entry name" value="TAT"/>
    <property type="match status" value="1"/>
</dbReference>
<evidence type="ECO:0000256" key="6">
    <source>
        <dbReference type="ARBA" id="ARBA00023026"/>
    </source>
</evidence>
<evidence type="ECO:0000256" key="7">
    <source>
        <dbReference type="ARBA" id="ARBA00048421"/>
    </source>
</evidence>
<dbReference type="EC" id="3.1.4.3" evidence="3"/>
<protein>
    <recommendedName>
        <fullName evidence="3">phospholipase C</fullName>
        <ecNumber evidence="3">3.1.4.3</ecNumber>
    </recommendedName>
</protein>
<evidence type="ECO:0000256" key="2">
    <source>
        <dbReference type="ARBA" id="ARBA00009717"/>
    </source>
</evidence>
<evidence type="ECO:0000256" key="3">
    <source>
        <dbReference type="ARBA" id="ARBA00012018"/>
    </source>
</evidence>
<dbReference type="PANTHER" id="PTHR31956:SF1">
    <property type="entry name" value="NON-SPECIFIC PHOSPHOLIPASE C1"/>
    <property type="match status" value="1"/>
</dbReference>
<keyword evidence="5" id="KW-0378">Hydrolase</keyword>
<comment type="subcellular location">
    <subcellularLocation>
        <location evidence="1">Secreted</location>
        <location evidence="1">Cell wall</location>
    </subcellularLocation>
</comment>
<accession>A0A941ESC7</accession>
<keyword evidence="4" id="KW-0134">Cell wall</keyword>
<dbReference type="GO" id="GO:0034480">
    <property type="term" value="F:phosphatidylcholine phospholipase C activity"/>
    <property type="evidence" value="ECO:0007669"/>
    <property type="project" value="UniProtKB-EC"/>
</dbReference>
<evidence type="ECO:0000256" key="4">
    <source>
        <dbReference type="ARBA" id="ARBA00022512"/>
    </source>
</evidence>
<evidence type="ECO:0000313" key="8">
    <source>
        <dbReference type="EMBL" id="MBR7836431.1"/>
    </source>
</evidence>
<proteinExistence type="inferred from homology"/>
<dbReference type="EMBL" id="JAGSOG010000141">
    <property type="protein sequence ID" value="MBR7836431.1"/>
    <property type="molecule type" value="Genomic_DNA"/>
</dbReference>
<evidence type="ECO:0000313" key="9">
    <source>
        <dbReference type="Proteomes" id="UP000675781"/>
    </source>
</evidence>
<dbReference type="RefSeq" id="WP_212530909.1">
    <property type="nucleotide sequence ID" value="NZ_JAGSOG010000141.1"/>
</dbReference>
<dbReference type="Gene3D" id="3.40.720.10">
    <property type="entry name" value="Alkaline Phosphatase, subunit A"/>
    <property type="match status" value="2"/>
</dbReference>
<dbReference type="AlphaFoldDB" id="A0A941ESC7"/>
<dbReference type="Proteomes" id="UP000675781">
    <property type="component" value="Unassembled WGS sequence"/>
</dbReference>
<dbReference type="InterPro" id="IPR006311">
    <property type="entry name" value="TAT_signal"/>
</dbReference>
<name>A0A941ESC7_9ACTN</name>
<dbReference type="InterPro" id="IPR017850">
    <property type="entry name" value="Alkaline_phosphatase_core_sf"/>
</dbReference>
<keyword evidence="6" id="KW-0843">Virulence</keyword>
<gene>
    <name evidence="8" type="ORF">KDL01_24350</name>
</gene>
<comment type="caution">
    <text evidence="8">The sequence shown here is derived from an EMBL/GenBank/DDBJ whole genome shotgun (WGS) entry which is preliminary data.</text>
</comment>
<organism evidence="8 9">
    <name type="scientific">Actinospica durhamensis</name>
    <dbReference type="NCBI Taxonomy" id="1508375"/>
    <lineage>
        <taxon>Bacteria</taxon>
        <taxon>Bacillati</taxon>
        <taxon>Actinomycetota</taxon>
        <taxon>Actinomycetes</taxon>
        <taxon>Catenulisporales</taxon>
        <taxon>Actinospicaceae</taxon>
        <taxon>Actinospica</taxon>
    </lineage>
</organism>
<sequence>MSEPIRTPDDPRDDAESTRSLASELTRRGLITGATAVGAAAVVGAGSPSAQGGAAPTAAQSRLIETALAASTTASSLNDIKHIVVLMQENRSFDHYFGTLSGVRGFSDPNVPTQNVGGASYPIFDQFGYQPGTGASSTGYIQPFRLLNDPPLELGQTTNDIDHSWAGQHNSWNGGKLDSFITSHLSTDGATNGPVTMGYYTRADLPFYYALADAFTVCDGYRCSVLGPTDPNRLMLMSGTIDPEGVAGGPVVQTFSNRVGEYGKLSWETMPERLLAAGVSFKVYNDPIGLTALSPLPYFKAYDNPFSITGLELIAKALTPTYPGTFESDVAAGSLPSVSWIIPPVAECEHPAAPPAFGEYFVQQVLSILVSNPEVWAQTAVIVVYDENGGFFDHVVPPTAPEGTAGEWLSTLPSAAGGVNGPIGLGFRTPALVISPFSAGGYLYSGTLDHTSVLRLIETRFGVDAPNVSAWRRSVTGDFSGAFNLTAAPTTAFPSLPSVTIGDTAAAAEAVLQALAGTLDVGVAFPLPDANSMPAQETTPARPQVP</sequence>
<keyword evidence="9" id="KW-1185">Reference proteome</keyword>
<comment type="catalytic activity">
    <reaction evidence="7">
        <text>a 1,2-diacyl-sn-glycero-3-phosphocholine + H2O = phosphocholine + a 1,2-diacyl-sn-glycerol + H(+)</text>
        <dbReference type="Rhea" id="RHEA:10604"/>
        <dbReference type="ChEBI" id="CHEBI:15377"/>
        <dbReference type="ChEBI" id="CHEBI:15378"/>
        <dbReference type="ChEBI" id="CHEBI:17815"/>
        <dbReference type="ChEBI" id="CHEBI:57643"/>
        <dbReference type="ChEBI" id="CHEBI:295975"/>
        <dbReference type="EC" id="3.1.4.3"/>
    </reaction>
    <physiologicalReaction direction="left-to-right" evidence="7">
        <dbReference type="Rhea" id="RHEA:10605"/>
    </physiologicalReaction>
</comment>
<comment type="similarity">
    <text evidence="2">Belongs to the bacterial phospholipase C family.</text>
</comment>
<dbReference type="PANTHER" id="PTHR31956">
    <property type="entry name" value="NON-SPECIFIC PHOSPHOLIPASE C4-RELATED"/>
    <property type="match status" value="1"/>
</dbReference>
<evidence type="ECO:0000256" key="1">
    <source>
        <dbReference type="ARBA" id="ARBA00004191"/>
    </source>
</evidence>
<dbReference type="Pfam" id="PF04185">
    <property type="entry name" value="Phosphoesterase"/>
    <property type="match status" value="1"/>
</dbReference>
<evidence type="ECO:0000256" key="5">
    <source>
        <dbReference type="ARBA" id="ARBA00022801"/>
    </source>
</evidence>
<keyword evidence="4" id="KW-0964">Secreted</keyword>
<dbReference type="InterPro" id="IPR007312">
    <property type="entry name" value="Phosphoesterase"/>
</dbReference>